<keyword evidence="16" id="KW-0170">Cobalt</keyword>
<keyword evidence="11" id="KW-0378">Hydrolase</keyword>
<evidence type="ECO:0000256" key="4">
    <source>
        <dbReference type="ARBA" id="ARBA00010973"/>
    </source>
</evidence>
<evidence type="ECO:0000256" key="20">
    <source>
        <dbReference type="ARBA" id="ARBA00024056"/>
    </source>
</evidence>
<evidence type="ECO:0000313" key="25">
    <source>
        <dbReference type="EMBL" id="KAF9549517.1"/>
    </source>
</evidence>
<evidence type="ECO:0000256" key="11">
    <source>
        <dbReference type="ARBA" id="ARBA00022801"/>
    </source>
</evidence>
<keyword evidence="19" id="KW-0624">Polysaccharide degradation</keyword>
<evidence type="ECO:0000256" key="5">
    <source>
        <dbReference type="ARBA" id="ARBA00022475"/>
    </source>
</evidence>
<dbReference type="InterPro" id="IPR050248">
    <property type="entry name" value="Polysacc_deacetylase_ArnD"/>
</dbReference>
<dbReference type="PANTHER" id="PTHR10587:SF133">
    <property type="entry name" value="CHITIN DEACETYLASE 1-RELATED"/>
    <property type="match status" value="1"/>
</dbReference>
<keyword evidence="26" id="KW-1185">Reference proteome</keyword>
<keyword evidence="17" id="KW-0449">Lipoprotein</keyword>
<evidence type="ECO:0000256" key="12">
    <source>
        <dbReference type="ARBA" id="ARBA00023024"/>
    </source>
</evidence>
<comment type="similarity">
    <text evidence="4">Belongs to the polysaccharide deacetylase family.</text>
</comment>
<organism evidence="25 26">
    <name type="scientific">Mortierella hygrophila</name>
    <dbReference type="NCBI Taxonomy" id="979708"/>
    <lineage>
        <taxon>Eukaryota</taxon>
        <taxon>Fungi</taxon>
        <taxon>Fungi incertae sedis</taxon>
        <taxon>Mucoromycota</taxon>
        <taxon>Mortierellomycotina</taxon>
        <taxon>Mortierellomycetes</taxon>
        <taxon>Mortierellales</taxon>
        <taxon>Mortierellaceae</taxon>
        <taxon>Mortierella</taxon>
    </lineage>
</organism>
<evidence type="ECO:0000256" key="8">
    <source>
        <dbReference type="ARBA" id="ARBA00022622"/>
    </source>
</evidence>
<dbReference type="GO" id="GO:0004099">
    <property type="term" value="F:chitin deacetylase activity"/>
    <property type="evidence" value="ECO:0007669"/>
    <property type="project" value="UniProtKB-EC"/>
</dbReference>
<keyword evidence="13" id="KW-0472">Membrane</keyword>
<dbReference type="GO" id="GO:0046872">
    <property type="term" value="F:metal ion binding"/>
    <property type="evidence" value="ECO:0007669"/>
    <property type="project" value="UniProtKB-KW"/>
</dbReference>
<keyword evidence="5" id="KW-1003">Cell membrane</keyword>
<dbReference type="GO" id="GO:0006032">
    <property type="term" value="P:chitin catabolic process"/>
    <property type="evidence" value="ECO:0007669"/>
    <property type="project" value="UniProtKB-KW"/>
</dbReference>
<keyword evidence="14" id="KW-0325">Glycoprotein</keyword>
<comment type="catalytic activity">
    <reaction evidence="21">
        <text>[(1-&gt;4)-N-acetyl-beta-D-glucosaminyl](n) + n H2O = chitosan + n acetate</text>
        <dbReference type="Rhea" id="RHEA:10464"/>
        <dbReference type="Rhea" id="RHEA-COMP:9593"/>
        <dbReference type="Rhea" id="RHEA-COMP:9597"/>
        <dbReference type="ChEBI" id="CHEBI:15377"/>
        <dbReference type="ChEBI" id="CHEBI:17029"/>
        <dbReference type="ChEBI" id="CHEBI:30089"/>
        <dbReference type="ChEBI" id="CHEBI:57704"/>
        <dbReference type="EC" id="3.5.1.41"/>
    </reaction>
    <physiologicalReaction direction="left-to-right" evidence="21">
        <dbReference type="Rhea" id="RHEA:10465"/>
    </physiologicalReaction>
</comment>
<evidence type="ECO:0000256" key="1">
    <source>
        <dbReference type="ARBA" id="ARBA00001941"/>
    </source>
</evidence>
<evidence type="ECO:0000256" key="6">
    <source>
        <dbReference type="ARBA" id="ARBA00022512"/>
    </source>
</evidence>
<dbReference type="PROSITE" id="PS51677">
    <property type="entry name" value="NODB"/>
    <property type="match status" value="1"/>
</dbReference>
<accession>A0A9P6FF86</accession>
<comment type="subcellular location">
    <subcellularLocation>
        <location evidence="3">Cell membrane</location>
        <topology evidence="3">Lipid-anchor</topology>
        <topology evidence="3">GPI-anchor</topology>
    </subcellularLocation>
    <subcellularLocation>
        <location evidence="2">Secreted</location>
        <location evidence="2">Cell wall</location>
    </subcellularLocation>
</comment>
<evidence type="ECO:0000256" key="16">
    <source>
        <dbReference type="ARBA" id="ARBA00023285"/>
    </source>
</evidence>
<dbReference type="AlphaFoldDB" id="A0A9P6FF86"/>
<evidence type="ECO:0000259" key="24">
    <source>
        <dbReference type="PROSITE" id="PS51677"/>
    </source>
</evidence>
<evidence type="ECO:0000256" key="21">
    <source>
        <dbReference type="ARBA" id="ARBA00048494"/>
    </source>
</evidence>
<keyword evidence="9" id="KW-0479">Metal-binding</keyword>
<feature type="compositionally biased region" description="Low complexity" evidence="22">
    <location>
        <begin position="385"/>
        <end position="407"/>
    </location>
</feature>
<dbReference type="GO" id="GO:0000272">
    <property type="term" value="P:polysaccharide catabolic process"/>
    <property type="evidence" value="ECO:0007669"/>
    <property type="project" value="UniProtKB-KW"/>
</dbReference>
<dbReference type="EMBL" id="JAAAXW010000018">
    <property type="protein sequence ID" value="KAF9549517.1"/>
    <property type="molecule type" value="Genomic_DNA"/>
</dbReference>
<dbReference type="Gene3D" id="3.20.20.370">
    <property type="entry name" value="Glycoside hydrolase/deacetylase"/>
    <property type="match status" value="1"/>
</dbReference>
<dbReference type="InterPro" id="IPR011330">
    <property type="entry name" value="Glyco_hydro/deAcase_b/a-brl"/>
</dbReference>
<keyword evidence="7" id="KW-0964">Secreted</keyword>
<dbReference type="FunFam" id="3.20.20.370:FF:000004">
    <property type="entry name" value="Related to Chitin deacetylase"/>
    <property type="match status" value="1"/>
</dbReference>
<evidence type="ECO:0000256" key="15">
    <source>
        <dbReference type="ARBA" id="ARBA00023277"/>
    </source>
</evidence>
<evidence type="ECO:0000313" key="26">
    <source>
        <dbReference type="Proteomes" id="UP000723463"/>
    </source>
</evidence>
<dbReference type="PANTHER" id="PTHR10587">
    <property type="entry name" value="GLYCOSYL TRANSFERASE-RELATED"/>
    <property type="match status" value="1"/>
</dbReference>
<keyword evidence="6" id="KW-0134">Cell wall</keyword>
<evidence type="ECO:0000256" key="23">
    <source>
        <dbReference type="SAM" id="SignalP"/>
    </source>
</evidence>
<feature type="signal peptide" evidence="23">
    <location>
        <begin position="1"/>
        <end position="20"/>
    </location>
</feature>
<evidence type="ECO:0000256" key="17">
    <source>
        <dbReference type="ARBA" id="ARBA00023288"/>
    </source>
</evidence>
<evidence type="ECO:0000256" key="14">
    <source>
        <dbReference type="ARBA" id="ARBA00023180"/>
    </source>
</evidence>
<evidence type="ECO:0000256" key="7">
    <source>
        <dbReference type="ARBA" id="ARBA00022525"/>
    </source>
</evidence>
<proteinExistence type="inferred from homology"/>
<dbReference type="GO" id="GO:0098552">
    <property type="term" value="C:side of membrane"/>
    <property type="evidence" value="ECO:0007669"/>
    <property type="project" value="UniProtKB-KW"/>
</dbReference>
<evidence type="ECO:0000256" key="18">
    <source>
        <dbReference type="ARBA" id="ARBA00023316"/>
    </source>
</evidence>
<dbReference type="EC" id="3.5.1.41" evidence="20"/>
<evidence type="ECO:0000256" key="3">
    <source>
        <dbReference type="ARBA" id="ARBA00004609"/>
    </source>
</evidence>
<reference evidence="25" key="1">
    <citation type="journal article" date="2020" name="Fungal Divers.">
        <title>Resolving the Mortierellaceae phylogeny through synthesis of multi-gene phylogenetics and phylogenomics.</title>
        <authorList>
            <person name="Vandepol N."/>
            <person name="Liber J."/>
            <person name="Desiro A."/>
            <person name="Na H."/>
            <person name="Kennedy M."/>
            <person name="Barry K."/>
            <person name="Grigoriev I.V."/>
            <person name="Miller A.N."/>
            <person name="O'Donnell K."/>
            <person name="Stajich J.E."/>
            <person name="Bonito G."/>
        </authorList>
    </citation>
    <scope>NUCLEOTIDE SEQUENCE</scope>
    <source>
        <strain evidence="25">NRRL 2591</strain>
    </source>
</reference>
<dbReference type="Proteomes" id="UP000723463">
    <property type="component" value="Unassembled WGS sequence"/>
</dbReference>
<feature type="region of interest" description="Disordered" evidence="22">
    <location>
        <begin position="385"/>
        <end position="409"/>
    </location>
</feature>
<evidence type="ECO:0000256" key="2">
    <source>
        <dbReference type="ARBA" id="ARBA00004191"/>
    </source>
</evidence>
<dbReference type="GO" id="GO:0009272">
    <property type="term" value="P:fungal-type cell wall biogenesis"/>
    <property type="evidence" value="ECO:0007669"/>
    <property type="project" value="UniProtKB-ARBA"/>
</dbReference>
<dbReference type="CDD" id="cd10952">
    <property type="entry name" value="CE4_MrCDA_like"/>
    <property type="match status" value="1"/>
</dbReference>
<dbReference type="InterPro" id="IPR002509">
    <property type="entry name" value="NODB_dom"/>
</dbReference>
<comment type="cofactor">
    <cofactor evidence="1">
        <name>Co(2+)</name>
        <dbReference type="ChEBI" id="CHEBI:48828"/>
    </cofactor>
</comment>
<keyword evidence="8" id="KW-0336">GPI-anchor</keyword>
<evidence type="ECO:0000256" key="19">
    <source>
        <dbReference type="ARBA" id="ARBA00023326"/>
    </source>
</evidence>
<feature type="chain" id="PRO_5040221702" description="chitin deacetylase" evidence="23">
    <location>
        <begin position="21"/>
        <end position="438"/>
    </location>
</feature>
<dbReference type="Pfam" id="PF01522">
    <property type="entry name" value="Polysacc_deac_1"/>
    <property type="match status" value="1"/>
</dbReference>
<protein>
    <recommendedName>
        <fullName evidence="20">chitin deacetylase</fullName>
        <ecNumber evidence="20">3.5.1.41</ecNumber>
    </recommendedName>
</protein>
<evidence type="ECO:0000256" key="9">
    <source>
        <dbReference type="ARBA" id="ARBA00022723"/>
    </source>
</evidence>
<keyword evidence="18" id="KW-0961">Cell wall biogenesis/degradation</keyword>
<dbReference type="GO" id="GO:0071555">
    <property type="term" value="P:cell wall organization"/>
    <property type="evidence" value="ECO:0007669"/>
    <property type="project" value="UniProtKB-KW"/>
</dbReference>
<comment type="caution">
    <text evidence="25">The sequence shown here is derived from an EMBL/GenBank/DDBJ whole genome shotgun (WGS) entry which is preliminary data.</text>
</comment>
<evidence type="ECO:0000256" key="13">
    <source>
        <dbReference type="ARBA" id="ARBA00023136"/>
    </source>
</evidence>
<keyword evidence="15" id="KW-0119">Carbohydrate metabolism</keyword>
<evidence type="ECO:0000256" key="22">
    <source>
        <dbReference type="SAM" id="MobiDB-lite"/>
    </source>
</evidence>
<feature type="domain" description="NodB homology" evidence="24">
    <location>
        <begin position="165"/>
        <end position="355"/>
    </location>
</feature>
<name>A0A9P6FF86_9FUNG</name>
<sequence>MVRILPQLVALSAALTYVLAHGPSRIRRSQSLTHDGPPVFIDGGSSYINGGGPYSNKRRATHNSILEKRAPTDPQHPEPATCTQKTYTTPIAAGAFPALDCIPFIEDPQVQEWLKLVDMTKVPSYPLSNDGVCPTDTGSVPAAQCWWTCSKCSAPEDVTSCPQPGTWGLTYDDGPSPDSPRLYDNLLAHKQKATLFIVGSRAISFPETLKRAYTEGHHIAIHTWSHPAMTSISNEQIVAELKWTEKAIKSVIGVTPKYWRPPFGDVDNRVRAIATQLGYKTIIWTEGFDTNDWNIPAGQATPQSVIDTFKTWLVKVPTMTTGFIVLEHDLWPQEVDVALNGILPAAYATAGLTMMPVAKCIGDSTPYLEGAGTFLGGNTTTPTALGTATGTTTGSATRTGTSTATPTHSNAAAGLTLSSRAVVVGSSVVLMYLTRAFL</sequence>
<evidence type="ECO:0000256" key="10">
    <source>
        <dbReference type="ARBA" id="ARBA00022729"/>
    </source>
</evidence>
<keyword evidence="10 23" id="KW-0732">Signal</keyword>
<dbReference type="GO" id="GO:0005886">
    <property type="term" value="C:plasma membrane"/>
    <property type="evidence" value="ECO:0007669"/>
    <property type="project" value="UniProtKB-SubCell"/>
</dbReference>
<gene>
    <name evidence="25" type="primary">CDA2_8</name>
    <name evidence="25" type="ORF">EC957_003467</name>
</gene>
<keyword evidence="12" id="KW-0146">Chitin degradation</keyword>
<dbReference type="SUPFAM" id="SSF88713">
    <property type="entry name" value="Glycoside hydrolase/deacetylase"/>
    <property type="match status" value="1"/>
</dbReference>